<dbReference type="GO" id="GO:0043161">
    <property type="term" value="P:proteasome-mediated ubiquitin-dependent protein catabolic process"/>
    <property type="evidence" value="ECO:0007669"/>
    <property type="project" value="TreeGrafter"/>
</dbReference>
<dbReference type="InterPro" id="IPR011042">
    <property type="entry name" value="6-blade_b-propeller_TolB-like"/>
</dbReference>
<dbReference type="OrthoDB" id="342730at2759"/>
<protein>
    <recommendedName>
        <fullName evidence="8">B box-type domain-containing protein</fullName>
    </recommendedName>
</protein>
<dbReference type="SUPFAM" id="SSF81296">
    <property type="entry name" value="E set domains"/>
    <property type="match status" value="1"/>
</dbReference>
<evidence type="ECO:0000256" key="1">
    <source>
        <dbReference type="ARBA" id="ARBA00022723"/>
    </source>
</evidence>
<keyword evidence="10" id="KW-1185">Reference proteome</keyword>
<feature type="repeat" description="NHL" evidence="7">
    <location>
        <begin position="639"/>
        <end position="678"/>
    </location>
</feature>
<dbReference type="PROSITE" id="PS50119">
    <property type="entry name" value="ZF_BBOX"/>
    <property type="match status" value="1"/>
</dbReference>
<dbReference type="AlphaFoldDB" id="A0A4U5PAP6"/>
<dbReference type="Gene3D" id="2.120.10.30">
    <property type="entry name" value="TolB, C-terminal domain"/>
    <property type="match status" value="2"/>
</dbReference>
<dbReference type="EMBL" id="AZBU02000002">
    <property type="protein sequence ID" value="TKR93407.1"/>
    <property type="molecule type" value="Genomic_DNA"/>
</dbReference>
<dbReference type="GO" id="GO:0000209">
    <property type="term" value="P:protein polyubiquitination"/>
    <property type="evidence" value="ECO:0007669"/>
    <property type="project" value="TreeGrafter"/>
</dbReference>
<dbReference type="InterPro" id="IPR013783">
    <property type="entry name" value="Ig-like_fold"/>
</dbReference>
<dbReference type="CDD" id="cd14954">
    <property type="entry name" value="NHL_TRIM71_like"/>
    <property type="match status" value="1"/>
</dbReference>
<accession>A0A4U5PAP6</accession>
<reference evidence="9 10" key="1">
    <citation type="journal article" date="2015" name="Genome Biol.">
        <title>Comparative genomics of Steinernema reveals deeply conserved gene regulatory networks.</title>
        <authorList>
            <person name="Dillman A.R."/>
            <person name="Macchietto M."/>
            <person name="Porter C.F."/>
            <person name="Rogers A."/>
            <person name="Williams B."/>
            <person name="Antoshechkin I."/>
            <person name="Lee M.M."/>
            <person name="Goodwin Z."/>
            <person name="Lu X."/>
            <person name="Lewis E.E."/>
            <person name="Goodrich-Blair H."/>
            <person name="Stock S.P."/>
            <person name="Adams B.J."/>
            <person name="Sternberg P.W."/>
            <person name="Mortazavi A."/>
        </authorList>
    </citation>
    <scope>NUCLEOTIDE SEQUENCE [LARGE SCALE GENOMIC DNA]</scope>
    <source>
        <strain evidence="9 10">ALL</strain>
    </source>
</reference>
<evidence type="ECO:0000256" key="3">
    <source>
        <dbReference type="ARBA" id="ARBA00022771"/>
    </source>
</evidence>
<dbReference type="SUPFAM" id="SSF57845">
    <property type="entry name" value="B-box zinc-binding domain"/>
    <property type="match status" value="1"/>
</dbReference>
<evidence type="ECO:0000256" key="6">
    <source>
        <dbReference type="PROSITE-ProRule" id="PRU00087"/>
    </source>
</evidence>
<feature type="repeat" description="NHL" evidence="7">
    <location>
        <begin position="491"/>
        <end position="534"/>
    </location>
</feature>
<dbReference type="InterPro" id="IPR050952">
    <property type="entry name" value="TRIM-NHL_E3_ligases"/>
</dbReference>
<evidence type="ECO:0000256" key="2">
    <source>
        <dbReference type="ARBA" id="ARBA00022737"/>
    </source>
</evidence>
<evidence type="ECO:0000256" key="5">
    <source>
        <dbReference type="PROSITE-ProRule" id="PRU00024"/>
    </source>
</evidence>
<dbReference type="Gene3D" id="2.60.40.10">
    <property type="entry name" value="Immunoglobulins"/>
    <property type="match status" value="1"/>
</dbReference>
<feature type="repeat" description="NHL" evidence="7">
    <location>
        <begin position="751"/>
        <end position="778"/>
    </location>
</feature>
<comment type="caution">
    <text evidence="9">The sequence shown here is derived from an EMBL/GenBank/DDBJ whole genome shotgun (WGS) entry which is preliminary data.</text>
</comment>
<feature type="repeat" description="NHL" evidence="7">
    <location>
        <begin position="538"/>
        <end position="581"/>
    </location>
</feature>
<dbReference type="Proteomes" id="UP000298663">
    <property type="component" value="Unassembled WGS sequence"/>
</dbReference>
<dbReference type="PROSITE" id="PS50194">
    <property type="entry name" value="FILAMIN_REPEAT"/>
    <property type="match status" value="1"/>
</dbReference>
<dbReference type="SUPFAM" id="SSF101898">
    <property type="entry name" value="NHL repeat"/>
    <property type="match status" value="1"/>
</dbReference>
<evidence type="ECO:0000256" key="7">
    <source>
        <dbReference type="PROSITE-ProRule" id="PRU00504"/>
    </source>
</evidence>
<dbReference type="PANTHER" id="PTHR24104:SF25">
    <property type="entry name" value="PROTEIN LIN-41"/>
    <property type="match status" value="1"/>
</dbReference>
<keyword evidence="2" id="KW-0677">Repeat</keyword>
<dbReference type="PANTHER" id="PTHR24104">
    <property type="entry name" value="E3 UBIQUITIN-PROTEIN LIGASE NHLRC1-RELATED"/>
    <property type="match status" value="1"/>
</dbReference>
<evidence type="ECO:0000259" key="8">
    <source>
        <dbReference type="PROSITE" id="PS50119"/>
    </source>
</evidence>
<keyword evidence="3 5" id="KW-0863">Zinc-finger</keyword>
<dbReference type="Pfam" id="PF01436">
    <property type="entry name" value="NHL"/>
    <property type="match status" value="6"/>
</dbReference>
<dbReference type="PROSITE" id="PS51125">
    <property type="entry name" value="NHL"/>
    <property type="match status" value="6"/>
</dbReference>
<dbReference type="InterPro" id="IPR017868">
    <property type="entry name" value="Filamin/ABP280_repeat-like"/>
</dbReference>
<sequence>MFLLENNFRFLGSSHVASKCAANCITSSGQVATAMFHCVTCSDDLCGACTSAHRRVKLTRDHQVIKLVPFGSKGSDSGLEMFSVPSTMLDETTYSGRSFFDESDLSSEGGGTGVVGSMTCPIHQMMNACVCKTCSGEHLCVYCIRHHRGHEVVPIARDPESVLQTLASGASLAQKSLEESVKQVSRMNGRVDAATQTALWELRSWIHYYLSGVEKRNRELKEYIDVIHRERQKNLQEQSSKLELQIRDFKDALRAAESCLVTKPSSGSSCDEDVNSNAQQNRVCAEKLIELFAQFPDENELLPCEVDHIKFAPPDSSVYESIRVLGELKTSASASKSFIVGDVFKHSICNRSNSFLIQMNDPCGRPYKDSERPDITLVGPSNTFLDVAVSETEPSVLKVSYVPVVEGKYTLNVNIRGAAITGCPCDIVVRRGRIYSDLFSKGPIFSFGTTGQEDGELCRPWGICCDVKSRIIVADRSNNRIQIFHKYGKYLAKFGETGSRNGEFNRPAGVCTNSKNHIIVADKDNHRIQVFDEDGNFLLKFGERGRNSGLFNYPWDVACSSNDSIAVSDTRNHRVQIFSADGVFLKKCGFDNSFLYKHFDAPRGVCFAPDGQLLVTDFNNHRVHRLPSSASSNEMKAYGGEGQEPGLFCRPQGLAIDTEGHVLLCDSKNNRVQVLQPSNMTAVAVFGGFADRKTDVSLPAFVESDASYIISHHPERNQFVSLADLVKHCLTDNKNAGASEMSCFASGLAVLDRPCDLCVSPEGLIYVVDFGNNCVRVF</sequence>
<feature type="repeat" description="NHL" evidence="7">
    <location>
        <begin position="597"/>
        <end position="629"/>
    </location>
</feature>
<dbReference type="Pfam" id="PF00630">
    <property type="entry name" value="Filamin"/>
    <property type="match status" value="1"/>
</dbReference>
<reference evidence="9 10" key="2">
    <citation type="journal article" date="2019" name="G3 (Bethesda)">
        <title>Hybrid Assembly of the Genome of the Entomopathogenic Nematode Steinernema carpocapsae Identifies the X-Chromosome.</title>
        <authorList>
            <person name="Serra L."/>
            <person name="Macchietto M."/>
            <person name="Macias-Munoz A."/>
            <person name="McGill C.J."/>
            <person name="Rodriguez I.M."/>
            <person name="Rodriguez B."/>
            <person name="Murad R."/>
            <person name="Mortazavi A."/>
        </authorList>
    </citation>
    <scope>NUCLEOTIDE SEQUENCE [LARGE SCALE GENOMIC DNA]</scope>
    <source>
        <strain evidence="9 10">ALL</strain>
    </source>
</reference>
<dbReference type="FunFam" id="2.120.10.30:FF:000037">
    <property type="entry name" value="Uncharacterized protein, isoform E"/>
    <property type="match status" value="1"/>
</dbReference>
<gene>
    <name evidence="9" type="ORF">L596_007872</name>
</gene>
<keyword evidence="1" id="KW-0479">Metal-binding</keyword>
<keyword evidence="4" id="KW-0862">Zinc</keyword>
<evidence type="ECO:0000313" key="9">
    <source>
        <dbReference type="EMBL" id="TKR93407.1"/>
    </source>
</evidence>
<dbReference type="InterPro" id="IPR001298">
    <property type="entry name" value="Filamin/ABP280_rpt"/>
</dbReference>
<dbReference type="GO" id="GO:0061630">
    <property type="term" value="F:ubiquitin protein ligase activity"/>
    <property type="evidence" value="ECO:0007669"/>
    <property type="project" value="TreeGrafter"/>
</dbReference>
<dbReference type="STRING" id="34508.A0A4U5PAP6"/>
<feature type="repeat" description="NHL" evidence="7">
    <location>
        <begin position="444"/>
        <end position="487"/>
    </location>
</feature>
<feature type="domain" description="B box-type" evidence="8">
    <location>
        <begin position="19"/>
        <end position="67"/>
    </location>
</feature>
<dbReference type="InterPro" id="IPR001258">
    <property type="entry name" value="NHL_repeat"/>
</dbReference>
<evidence type="ECO:0000313" key="10">
    <source>
        <dbReference type="Proteomes" id="UP000298663"/>
    </source>
</evidence>
<organism evidence="9 10">
    <name type="scientific">Steinernema carpocapsae</name>
    <name type="common">Entomopathogenic nematode</name>
    <dbReference type="NCBI Taxonomy" id="34508"/>
    <lineage>
        <taxon>Eukaryota</taxon>
        <taxon>Metazoa</taxon>
        <taxon>Ecdysozoa</taxon>
        <taxon>Nematoda</taxon>
        <taxon>Chromadorea</taxon>
        <taxon>Rhabditida</taxon>
        <taxon>Tylenchina</taxon>
        <taxon>Panagrolaimomorpha</taxon>
        <taxon>Strongyloidoidea</taxon>
        <taxon>Steinernematidae</taxon>
        <taxon>Steinernema</taxon>
    </lineage>
</organism>
<dbReference type="InterPro" id="IPR014756">
    <property type="entry name" value="Ig_E-set"/>
</dbReference>
<dbReference type="SMART" id="SM00557">
    <property type="entry name" value="IG_FLMN"/>
    <property type="match status" value="1"/>
</dbReference>
<proteinExistence type="predicted"/>
<dbReference type="GO" id="GO:0008270">
    <property type="term" value="F:zinc ion binding"/>
    <property type="evidence" value="ECO:0007669"/>
    <property type="project" value="UniProtKB-KW"/>
</dbReference>
<dbReference type="InterPro" id="IPR000315">
    <property type="entry name" value="Znf_B-box"/>
</dbReference>
<feature type="repeat" description="Filamin" evidence="6">
    <location>
        <begin position="329"/>
        <end position="429"/>
    </location>
</feature>
<name>A0A4U5PAP6_STECR</name>
<dbReference type="SMART" id="SM00336">
    <property type="entry name" value="BBOX"/>
    <property type="match status" value="2"/>
</dbReference>
<dbReference type="CDD" id="cd19756">
    <property type="entry name" value="Bbox2"/>
    <property type="match status" value="1"/>
</dbReference>
<evidence type="ECO:0000256" key="4">
    <source>
        <dbReference type="ARBA" id="ARBA00022833"/>
    </source>
</evidence>